<comment type="caution">
    <text evidence="1">The sequence shown here is derived from an EMBL/GenBank/DDBJ whole genome shotgun (WGS) entry which is preliminary data.</text>
</comment>
<keyword evidence="2" id="KW-1185">Reference proteome</keyword>
<sequence>MTVYKCTENIGFIYNLHALKNKGWKYVFRQNAITDAKWWLGDHNSDRAQNGAYFIKIDQLRSNLLKNAKIKAKADLFNELLLGLSKNALLGLFIRQDENYSSLDERSIFNIIIGYLSIRYQLKLNLPIFHFDNPKTSINKNNNENRIKVLTLEFFIDFLLNQRNLNNQKKQKNQSSKISASDLSQIYSYIWGINITENSKKYKEIESLSMDEFKRKLNKKLEGAFVLEKDKLKIEKFYIDTLNKMFQFYSNQSCDVLINKTSPDNASINASISSSSYSLSSNLPASGSSLKLPPPPPSLLRSKSKIVPITSPNDASQIIFDTNTEVTHSNLPKFLYNEELKKVLS</sequence>
<proteinExistence type="predicted"/>
<dbReference type="Proteomes" id="UP000437748">
    <property type="component" value="Unassembled WGS sequence"/>
</dbReference>
<name>A0A6N6VVW4_9BACT</name>
<protein>
    <submittedName>
        <fullName evidence="1">Uncharacterized protein</fullName>
    </submittedName>
</protein>
<evidence type="ECO:0000313" key="1">
    <source>
        <dbReference type="EMBL" id="KAB8039899.1"/>
    </source>
</evidence>
<dbReference type="RefSeq" id="WP_153419496.1">
    <property type="nucleotide sequence ID" value="NZ_WFLM01000002.1"/>
</dbReference>
<reference evidence="1 2" key="1">
    <citation type="submission" date="2019-10" db="EMBL/GenBank/DDBJ databases">
        <title>New species of Slilvanegrellaceae.</title>
        <authorList>
            <person name="Pitt A."/>
            <person name="Hahn M.W."/>
        </authorList>
    </citation>
    <scope>NUCLEOTIDE SEQUENCE [LARGE SCALE GENOMIC DNA]</scope>
    <source>
        <strain evidence="1 2">SP-Ram-0.45-NSY-1</strain>
    </source>
</reference>
<organism evidence="1 2">
    <name type="scientific">Silvanigrella paludirubra</name>
    <dbReference type="NCBI Taxonomy" id="2499159"/>
    <lineage>
        <taxon>Bacteria</taxon>
        <taxon>Pseudomonadati</taxon>
        <taxon>Bdellovibrionota</taxon>
        <taxon>Oligoflexia</taxon>
        <taxon>Silvanigrellales</taxon>
        <taxon>Silvanigrellaceae</taxon>
        <taxon>Silvanigrella</taxon>
    </lineage>
</organism>
<dbReference type="AlphaFoldDB" id="A0A6N6VVW4"/>
<dbReference type="EMBL" id="WFLM01000002">
    <property type="protein sequence ID" value="KAB8039899.1"/>
    <property type="molecule type" value="Genomic_DNA"/>
</dbReference>
<accession>A0A6N6VVW4</accession>
<gene>
    <name evidence="1" type="ORF">GCL60_06460</name>
</gene>
<evidence type="ECO:0000313" key="2">
    <source>
        <dbReference type="Proteomes" id="UP000437748"/>
    </source>
</evidence>